<keyword evidence="3" id="KW-1185">Reference proteome</keyword>
<dbReference type="GeneID" id="95502291"/>
<keyword evidence="2" id="KW-0614">Plasmid</keyword>
<dbReference type="Proteomes" id="UP001432312">
    <property type="component" value="Plasmid unnamed1"/>
</dbReference>
<dbReference type="EMBL" id="CP108037">
    <property type="protein sequence ID" value="WUN84530.1"/>
    <property type="molecule type" value="Genomic_DNA"/>
</dbReference>
<accession>A0ABZ1QPN2</accession>
<sequence>MDNLVEAVTFPSRTGWMVMRKTIYMMTAAALVFAAVPAHADAKATDGKVGLSVYGKGLRVDTVGAHIDGHGTGVRARLITYTPQGYRSELTGWKDATPVSAALTKMSMVSWKWKGGKKFPHNTRLCVEFNHAHGEPCARIHR</sequence>
<feature type="signal peptide" evidence="1">
    <location>
        <begin position="1"/>
        <end position="40"/>
    </location>
</feature>
<keyword evidence="1" id="KW-0732">Signal</keyword>
<proteinExistence type="predicted"/>
<dbReference type="RefSeq" id="WP_328741250.1">
    <property type="nucleotide sequence ID" value="NZ_CP108037.1"/>
</dbReference>
<name>A0ABZ1QPN2_9ACTN</name>
<evidence type="ECO:0000313" key="2">
    <source>
        <dbReference type="EMBL" id="WUN84530.1"/>
    </source>
</evidence>
<evidence type="ECO:0000256" key="1">
    <source>
        <dbReference type="SAM" id="SignalP"/>
    </source>
</evidence>
<reference evidence="2" key="1">
    <citation type="submission" date="2022-10" db="EMBL/GenBank/DDBJ databases">
        <title>The complete genomes of actinobacterial strains from the NBC collection.</title>
        <authorList>
            <person name="Joergensen T.S."/>
            <person name="Alvarez Arevalo M."/>
            <person name="Sterndorff E.B."/>
            <person name="Faurdal D."/>
            <person name="Vuksanovic O."/>
            <person name="Mourched A.-S."/>
            <person name="Charusanti P."/>
            <person name="Shaw S."/>
            <person name="Blin K."/>
            <person name="Weber T."/>
        </authorList>
    </citation>
    <scope>NUCLEOTIDE SEQUENCE</scope>
    <source>
        <strain evidence="2">NBC_00303</strain>
        <plasmid evidence="2">unnamed1</plasmid>
    </source>
</reference>
<organism evidence="2 3">
    <name type="scientific">Streptomyces erythrochromogenes</name>
    <dbReference type="NCBI Taxonomy" id="285574"/>
    <lineage>
        <taxon>Bacteria</taxon>
        <taxon>Bacillati</taxon>
        <taxon>Actinomycetota</taxon>
        <taxon>Actinomycetes</taxon>
        <taxon>Kitasatosporales</taxon>
        <taxon>Streptomycetaceae</taxon>
        <taxon>Streptomyces</taxon>
    </lineage>
</organism>
<feature type="chain" id="PRO_5046763532" evidence="1">
    <location>
        <begin position="41"/>
        <end position="142"/>
    </location>
</feature>
<protein>
    <submittedName>
        <fullName evidence="2">Uncharacterized protein</fullName>
    </submittedName>
</protein>
<geneLocation type="plasmid" evidence="2 3">
    <name>unnamed1</name>
</geneLocation>
<evidence type="ECO:0000313" key="3">
    <source>
        <dbReference type="Proteomes" id="UP001432312"/>
    </source>
</evidence>
<gene>
    <name evidence="2" type="ORF">OHA91_39590</name>
</gene>